<gene>
    <name evidence="1" type="ORF">CHRIB12_LOCUS13181</name>
</gene>
<dbReference type="OrthoDB" id="2440252at2759"/>
<organism evidence="1 2">
    <name type="scientific">Rhizophagus irregularis</name>
    <dbReference type="NCBI Taxonomy" id="588596"/>
    <lineage>
        <taxon>Eukaryota</taxon>
        <taxon>Fungi</taxon>
        <taxon>Fungi incertae sedis</taxon>
        <taxon>Mucoromycota</taxon>
        <taxon>Glomeromycotina</taxon>
        <taxon>Glomeromycetes</taxon>
        <taxon>Glomerales</taxon>
        <taxon>Glomeraceae</taxon>
        <taxon>Rhizophagus</taxon>
    </lineage>
</organism>
<reference evidence="1" key="1">
    <citation type="submission" date="2020-05" db="EMBL/GenBank/DDBJ databases">
        <authorList>
            <person name="Rincon C."/>
            <person name="Sanders R I."/>
            <person name="Robbins C."/>
            <person name="Chaturvedi A."/>
        </authorList>
    </citation>
    <scope>NUCLEOTIDE SEQUENCE</scope>
    <source>
        <strain evidence="1">CHB12</strain>
    </source>
</reference>
<accession>A0A915ZD10</accession>
<proteinExistence type="predicted"/>
<name>A0A915ZD10_9GLOM</name>
<sequence length="147" mass="15145">MFITKTTRCRDINAYYLVGLGGANVQPRASSRPGQQAVAKSSIVQSEPSALHLAMEDEVEVEVEVELEVEVKVEVPVMVFVTVLSLGHVYKWLRTIDDFCVSAMFMSIMSGGWSGGASASGSCGGSCSSSGGCDGSGGGGGGSADVI</sequence>
<dbReference type="EMBL" id="CAGKOT010000029">
    <property type="protein sequence ID" value="CAB5371601.1"/>
    <property type="molecule type" value="Genomic_DNA"/>
</dbReference>
<protein>
    <submittedName>
        <fullName evidence="1">Uncharacterized protein</fullName>
    </submittedName>
</protein>
<evidence type="ECO:0000313" key="2">
    <source>
        <dbReference type="Proteomes" id="UP000684084"/>
    </source>
</evidence>
<evidence type="ECO:0000313" key="1">
    <source>
        <dbReference type="EMBL" id="CAB5371601.1"/>
    </source>
</evidence>
<dbReference type="Proteomes" id="UP000684084">
    <property type="component" value="Unassembled WGS sequence"/>
</dbReference>
<comment type="caution">
    <text evidence="1">The sequence shown here is derived from an EMBL/GenBank/DDBJ whole genome shotgun (WGS) entry which is preliminary data.</text>
</comment>
<dbReference type="AlphaFoldDB" id="A0A915ZD10"/>